<gene>
    <name evidence="1" type="primary">rdfA</name>
    <name evidence="1" type="ORF">ACFO0N_07500</name>
</gene>
<protein>
    <submittedName>
        <fullName evidence="1">Rod-determining factor RdfA</fullName>
    </submittedName>
</protein>
<organism evidence="1 2">
    <name type="scientific">Halobium salinum</name>
    <dbReference type="NCBI Taxonomy" id="1364940"/>
    <lineage>
        <taxon>Archaea</taxon>
        <taxon>Methanobacteriati</taxon>
        <taxon>Methanobacteriota</taxon>
        <taxon>Stenosarchaea group</taxon>
        <taxon>Halobacteria</taxon>
        <taxon>Halobacteriales</taxon>
        <taxon>Haloferacaceae</taxon>
        <taxon>Halobium</taxon>
    </lineage>
</organism>
<accession>A0ABD5PA63</accession>
<dbReference type="InterPro" id="IPR048925">
    <property type="entry name" value="RdfA"/>
</dbReference>
<reference evidence="1 2" key="1">
    <citation type="journal article" date="2019" name="Int. J. Syst. Evol. Microbiol.">
        <title>The Global Catalogue of Microorganisms (GCM) 10K type strain sequencing project: providing services to taxonomists for standard genome sequencing and annotation.</title>
        <authorList>
            <consortium name="The Broad Institute Genomics Platform"/>
            <consortium name="The Broad Institute Genome Sequencing Center for Infectious Disease"/>
            <person name="Wu L."/>
            <person name="Ma J."/>
        </authorList>
    </citation>
    <scope>NUCLEOTIDE SEQUENCE [LARGE SCALE GENOMIC DNA]</scope>
    <source>
        <strain evidence="1 2">CGMCC 1.12553</strain>
    </source>
</reference>
<comment type="caution">
    <text evidence="1">The sequence shown here is derived from an EMBL/GenBank/DDBJ whole genome shotgun (WGS) entry which is preliminary data.</text>
</comment>
<proteinExistence type="predicted"/>
<dbReference type="Pfam" id="PF21811">
    <property type="entry name" value="RdfA"/>
    <property type="match status" value="1"/>
</dbReference>
<dbReference type="AlphaFoldDB" id="A0ABD5PA63"/>
<evidence type="ECO:0000313" key="2">
    <source>
        <dbReference type="Proteomes" id="UP001595921"/>
    </source>
</evidence>
<dbReference type="Proteomes" id="UP001595921">
    <property type="component" value="Unassembled WGS sequence"/>
</dbReference>
<dbReference type="RefSeq" id="WP_267624524.1">
    <property type="nucleotide sequence ID" value="NZ_JAODIW010000009.1"/>
</dbReference>
<dbReference type="EMBL" id="JBHSDS010000005">
    <property type="protein sequence ID" value="MFC4357791.1"/>
    <property type="molecule type" value="Genomic_DNA"/>
</dbReference>
<sequence>MNGADHAGTAGATNGAACDCKVGRVADRYDLVDVDRELRTRWQGEGTEKHSLRKLERYLNRRVLEAALRAAGVETLHGEVENLYDLLSGDGTSEAARVEARKRLERDGVDVERVERDFVSHQSIHTHLRECLDVSHDPGEGATVERGSSTVYALRNRTETVTAGTLERLRDNGALDLEEFDVYVDVRVACEECGRFHEIGSLFEAGGCDCQRD</sequence>
<evidence type="ECO:0000313" key="1">
    <source>
        <dbReference type="EMBL" id="MFC4357791.1"/>
    </source>
</evidence>
<name>A0ABD5PA63_9EURY</name>
<keyword evidence="2" id="KW-1185">Reference proteome</keyword>